<dbReference type="GeneID" id="83631566"/>
<gene>
    <name evidence="3" type="ORF">Mkiyose1413_42800</name>
    <name evidence="2" type="ORF">SRL2020028_59190</name>
</gene>
<proteinExistence type="predicted"/>
<keyword evidence="1" id="KW-0472">Membrane</keyword>
<keyword evidence="1" id="KW-1133">Transmembrane helix</keyword>
<dbReference type="Proteomes" id="UP001064782">
    <property type="component" value="Unassembled WGS sequence"/>
</dbReference>
<dbReference type="EMBL" id="BRZI01000042">
    <property type="protein sequence ID" value="GLD32397.1"/>
    <property type="molecule type" value="Genomic_DNA"/>
</dbReference>
<feature type="transmembrane region" description="Helical" evidence="1">
    <location>
        <begin position="112"/>
        <end position="138"/>
    </location>
</feature>
<accession>A0A9P3QA31</accession>
<evidence type="ECO:0000313" key="2">
    <source>
        <dbReference type="EMBL" id="GLB86663.1"/>
    </source>
</evidence>
<sequence>MRSPFALLLVLVAASAAMITGVGVYDVRADFYAEQAQNRRQVIATVVGEAPRHRDLDSPLATVPARWSAGGAERSGAVVANRTAKTGDVVHIWVDDAGQAVHPSNTTAVDEAVMAALGVGVAVFIAGVSVLGIARFALAGLQHRD</sequence>
<protein>
    <submittedName>
        <fullName evidence="3">Uncharacterized protein</fullName>
    </submittedName>
</protein>
<dbReference type="PANTHER" id="PTHR42305">
    <property type="entry name" value="MEMBRANE PROTEIN RV1733C-RELATED"/>
    <property type="match status" value="1"/>
</dbReference>
<dbReference type="InterPro" id="IPR039708">
    <property type="entry name" value="MT1774/Rv1733c-like"/>
</dbReference>
<dbReference type="Proteomes" id="UP001165663">
    <property type="component" value="Unassembled WGS sequence"/>
</dbReference>
<dbReference type="PANTHER" id="PTHR42305:SF1">
    <property type="entry name" value="MEMBRANE PROTEIN RV1733C-RELATED"/>
    <property type="match status" value="1"/>
</dbReference>
<dbReference type="RefSeq" id="WP_236976096.1">
    <property type="nucleotide sequence ID" value="NZ_BRXE01000163.1"/>
</dbReference>
<comment type="caution">
    <text evidence="3">The sequence shown here is derived from an EMBL/GenBank/DDBJ whole genome shotgun (WGS) entry which is preliminary data.</text>
</comment>
<evidence type="ECO:0000313" key="3">
    <source>
        <dbReference type="EMBL" id="GLD32397.1"/>
    </source>
</evidence>
<dbReference type="EMBL" id="BRXE01000163">
    <property type="protein sequence ID" value="GLB86663.1"/>
    <property type="molecule type" value="Genomic_DNA"/>
</dbReference>
<keyword evidence="1" id="KW-0812">Transmembrane</keyword>
<evidence type="ECO:0000313" key="4">
    <source>
        <dbReference type="Proteomes" id="UP001064782"/>
    </source>
</evidence>
<reference evidence="3" key="1">
    <citation type="submission" date="2022-08" db="EMBL/GenBank/DDBJ databases">
        <title>Mycobacterium kiyosense sp. nov., scotochromogenic slow-glowing species isolated from respiratory specimens.</title>
        <authorList>
            <person name="Fukano H."/>
            <person name="Kazumi Y."/>
            <person name="Sakagami N."/>
            <person name="Ato M."/>
            <person name="Mitarai S."/>
            <person name="Hoshino Y."/>
        </authorList>
    </citation>
    <scope>NUCLEOTIDE SEQUENCE</scope>
    <source>
        <strain evidence="3">1413</strain>
        <strain evidence="2">SRL2020-028</strain>
    </source>
</reference>
<name>A0A9P3QA31_9MYCO</name>
<organism evidence="3 4">
    <name type="scientific">Mycobacterium kiyosense</name>
    <dbReference type="NCBI Taxonomy" id="2871094"/>
    <lineage>
        <taxon>Bacteria</taxon>
        <taxon>Bacillati</taxon>
        <taxon>Actinomycetota</taxon>
        <taxon>Actinomycetes</taxon>
        <taxon>Mycobacteriales</taxon>
        <taxon>Mycobacteriaceae</taxon>
        <taxon>Mycobacterium</taxon>
    </lineage>
</organism>
<dbReference type="AlphaFoldDB" id="A0A9P3QA31"/>
<keyword evidence="4" id="KW-1185">Reference proteome</keyword>
<evidence type="ECO:0000256" key="1">
    <source>
        <dbReference type="SAM" id="Phobius"/>
    </source>
</evidence>